<name>A0AAV4RPR7_CAEEX</name>
<organism evidence="2 3">
    <name type="scientific">Caerostris extrusa</name>
    <name type="common">Bark spider</name>
    <name type="synonym">Caerostris bankana</name>
    <dbReference type="NCBI Taxonomy" id="172846"/>
    <lineage>
        <taxon>Eukaryota</taxon>
        <taxon>Metazoa</taxon>
        <taxon>Ecdysozoa</taxon>
        <taxon>Arthropoda</taxon>
        <taxon>Chelicerata</taxon>
        <taxon>Arachnida</taxon>
        <taxon>Araneae</taxon>
        <taxon>Araneomorphae</taxon>
        <taxon>Entelegynae</taxon>
        <taxon>Araneoidea</taxon>
        <taxon>Araneidae</taxon>
        <taxon>Caerostris</taxon>
    </lineage>
</organism>
<dbReference type="AlphaFoldDB" id="A0AAV4RPR7"/>
<proteinExistence type="predicted"/>
<evidence type="ECO:0000313" key="2">
    <source>
        <dbReference type="EMBL" id="GIY22674.1"/>
    </source>
</evidence>
<accession>A0AAV4RPR7</accession>
<protein>
    <submittedName>
        <fullName evidence="2">Uncharacterized protein</fullName>
    </submittedName>
</protein>
<comment type="caution">
    <text evidence="2">The sequence shown here is derived from an EMBL/GenBank/DDBJ whole genome shotgun (WGS) entry which is preliminary data.</text>
</comment>
<feature type="compositionally biased region" description="Basic and acidic residues" evidence="1">
    <location>
        <begin position="101"/>
        <end position="116"/>
    </location>
</feature>
<evidence type="ECO:0000256" key="1">
    <source>
        <dbReference type="SAM" id="MobiDB-lite"/>
    </source>
</evidence>
<dbReference type="Proteomes" id="UP001054945">
    <property type="component" value="Unassembled WGS sequence"/>
</dbReference>
<keyword evidence="3" id="KW-1185">Reference proteome</keyword>
<reference evidence="2 3" key="1">
    <citation type="submission" date="2021-06" db="EMBL/GenBank/DDBJ databases">
        <title>Caerostris extrusa draft genome.</title>
        <authorList>
            <person name="Kono N."/>
            <person name="Arakawa K."/>
        </authorList>
    </citation>
    <scope>NUCLEOTIDE SEQUENCE [LARGE SCALE GENOMIC DNA]</scope>
</reference>
<dbReference type="EMBL" id="BPLR01008181">
    <property type="protein sequence ID" value="GIY22674.1"/>
    <property type="molecule type" value="Genomic_DNA"/>
</dbReference>
<feature type="region of interest" description="Disordered" evidence="1">
    <location>
        <begin position="90"/>
        <end position="116"/>
    </location>
</feature>
<gene>
    <name evidence="2" type="ORF">CEXT_41561</name>
</gene>
<evidence type="ECO:0000313" key="3">
    <source>
        <dbReference type="Proteomes" id="UP001054945"/>
    </source>
</evidence>
<sequence length="116" mass="12972">MDIAQDTSTGTPTTIFPEITETVVDISIRSALHYLQYKEILLAADDILTQSIPAELHTACLTFGQLQSLRRACQNLHHCSRHSIIAYSPCTNRSKSHRRRTPDAGQDKTVSHRSPD</sequence>